<name>A0A1F7IN62_9BACT</name>
<dbReference type="Proteomes" id="UP000178040">
    <property type="component" value="Unassembled WGS sequence"/>
</dbReference>
<dbReference type="Pfam" id="PF00535">
    <property type="entry name" value="Glycos_transf_2"/>
    <property type="match status" value="1"/>
</dbReference>
<gene>
    <name evidence="5" type="ORF">A3B40_05255</name>
</gene>
<reference evidence="5 6" key="1">
    <citation type="journal article" date="2016" name="Nat. Commun.">
        <title>Thousands of microbial genomes shed light on interconnected biogeochemical processes in an aquifer system.</title>
        <authorList>
            <person name="Anantharaman K."/>
            <person name="Brown C.T."/>
            <person name="Hug L.A."/>
            <person name="Sharon I."/>
            <person name="Castelle C.J."/>
            <person name="Probst A.J."/>
            <person name="Thomas B.C."/>
            <person name="Singh A."/>
            <person name="Wilkins M.J."/>
            <person name="Karaoz U."/>
            <person name="Brodie E.L."/>
            <person name="Williams K.H."/>
            <person name="Hubbard S.S."/>
            <person name="Banfield J.F."/>
        </authorList>
    </citation>
    <scope>NUCLEOTIDE SEQUENCE [LARGE SCALE GENOMIC DNA]</scope>
</reference>
<dbReference type="InterPro" id="IPR029044">
    <property type="entry name" value="Nucleotide-diphossugar_trans"/>
</dbReference>
<dbReference type="GO" id="GO:0016757">
    <property type="term" value="F:glycosyltransferase activity"/>
    <property type="evidence" value="ECO:0007669"/>
    <property type="project" value="UniProtKB-KW"/>
</dbReference>
<dbReference type="PANTHER" id="PTHR43630:SF1">
    <property type="entry name" value="POLY-BETA-1,6-N-ACETYL-D-GLUCOSAMINE SYNTHASE"/>
    <property type="match status" value="1"/>
</dbReference>
<dbReference type="PANTHER" id="PTHR43630">
    <property type="entry name" value="POLY-BETA-1,6-N-ACETYL-D-GLUCOSAMINE SYNTHASE"/>
    <property type="match status" value="1"/>
</dbReference>
<dbReference type="Gene3D" id="3.90.550.10">
    <property type="entry name" value="Spore Coat Polysaccharide Biosynthesis Protein SpsA, Chain A"/>
    <property type="match status" value="1"/>
</dbReference>
<dbReference type="EMBL" id="MGAI01000021">
    <property type="protein sequence ID" value="OGK44824.1"/>
    <property type="molecule type" value="Genomic_DNA"/>
</dbReference>
<evidence type="ECO:0000256" key="3">
    <source>
        <dbReference type="ARBA" id="ARBA00022679"/>
    </source>
</evidence>
<comment type="similarity">
    <text evidence="1">Belongs to the glycosyltransferase 2 family.</text>
</comment>
<evidence type="ECO:0000256" key="1">
    <source>
        <dbReference type="ARBA" id="ARBA00006739"/>
    </source>
</evidence>
<proteinExistence type="inferred from homology"/>
<accession>A0A1F7IN62</accession>
<evidence type="ECO:0000313" key="5">
    <source>
        <dbReference type="EMBL" id="OGK44824.1"/>
    </source>
</evidence>
<keyword evidence="3" id="KW-0808">Transferase</keyword>
<comment type="caution">
    <text evidence="5">The sequence shown here is derived from an EMBL/GenBank/DDBJ whole genome shotgun (WGS) entry which is preliminary data.</text>
</comment>
<dbReference type="SUPFAM" id="SSF53448">
    <property type="entry name" value="Nucleotide-diphospho-sugar transferases"/>
    <property type="match status" value="1"/>
</dbReference>
<organism evidence="5 6">
    <name type="scientific">Candidatus Roizmanbacteria bacterium RIFCSPLOWO2_01_FULL_37_16</name>
    <dbReference type="NCBI Taxonomy" id="1802058"/>
    <lineage>
        <taxon>Bacteria</taxon>
        <taxon>Candidatus Roizmaniibacteriota</taxon>
    </lineage>
</organism>
<dbReference type="InterPro" id="IPR001173">
    <property type="entry name" value="Glyco_trans_2-like"/>
</dbReference>
<keyword evidence="2" id="KW-0328">Glycosyltransferase</keyword>
<sequence length="269" mass="31721">MKPFFSIIIPTLNEEHFLPHLLKDLQKQKDKNFEIVIADGNSEDRTKEVALAYKNLLSLSFFINEKKNVAYQRNFAAREAKGKYLIFIDADSRVSSAFTKILRKEIDRKKGLIFLPYNLPSENDTQTKLLFRFVNFLVELSQTTGKPFSTMGMIWEKNFFYTIGGFDEKVYIAEDHKIIQDAHLWGVKAKFLNKVRVTFSLRRMKTEGQWSLLYKYLVATSHILLKGDIKKKIFKYEMGGGIERKDKTNLNFKQNFKYYLKELKQFFEQ</sequence>
<evidence type="ECO:0000259" key="4">
    <source>
        <dbReference type="Pfam" id="PF00535"/>
    </source>
</evidence>
<feature type="domain" description="Glycosyltransferase 2-like" evidence="4">
    <location>
        <begin position="6"/>
        <end position="130"/>
    </location>
</feature>
<protein>
    <recommendedName>
        <fullName evidence="4">Glycosyltransferase 2-like domain-containing protein</fullName>
    </recommendedName>
</protein>
<evidence type="ECO:0000256" key="2">
    <source>
        <dbReference type="ARBA" id="ARBA00022676"/>
    </source>
</evidence>
<evidence type="ECO:0000313" key="6">
    <source>
        <dbReference type="Proteomes" id="UP000178040"/>
    </source>
</evidence>
<dbReference type="AlphaFoldDB" id="A0A1F7IN62"/>